<dbReference type="Gene3D" id="1.25.40.10">
    <property type="entry name" value="Tetratricopeptide repeat domain"/>
    <property type="match status" value="1"/>
</dbReference>
<dbReference type="AlphaFoldDB" id="A0A1I5C574"/>
<dbReference type="Pfam" id="PF13401">
    <property type="entry name" value="AAA_22"/>
    <property type="match status" value="1"/>
</dbReference>
<dbReference type="Pfam" id="PF25872">
    <property type="entry name" value="HTH_77"/>
    <property type="match status" value="1"/>
</dbReference>
<dbReference type="RefSeq" id="WP_177225052.1">
    <property type="nucleotide sequence ID" value="NZ_FOWE01000001.1"/>
</dbReference>
<dbReference type="GO" id="GO:0016887">
    <property type="term" value="F:ATP hydrolysis activity"/>
    <property type="evidence" value="ECO:0007669"/>
    <property type="project" value="InterPro"/>
</dbReference>
<organism evidence="4 5">
    <name type="scientific">Geodermatophilus obscurus</name>
    <dbReference type="NCBI Taxonomy" id="1861"/>
    <lineage>
        <taxon>Bacteria</taxon>
        <taxon>Bacillati</taxon>
        <taxon>Actinomycetota</taxon>
        <taxon>Actinomycetes</taxon>
        <taxon>Geodermatophilales</taxon>
        <taxon>Geodermatophilaceae</taxon>
        <taxon>Geodermatophilus</taxon>
    </lineage>
</organism>
<name>A0A1I5C574_9ACTN</name>
<evidence type="ECO:0000313" key="4">
    <source>
        <dbReference type="EMBL" id="SFN82077.1"/>
    </source>
</evidence>
<protein>
    <submittedName>
        <fullName evidence="4">Predicted ATPase</fullName>
    </submittedName>
</protein>
<dbReference type="EMBL" id="FOWE01000001">
    <property type="protein sequence ID" value="SFN82077.1"/>
    <property type="molecule type" value="Genomic_DNA"/>
</dbReference>
<dbReference type="InterPro" id="IPR027417">
    <property type="entry name" value="P-loop_NTPase"/>
</dbReference>
<dbReference type="PANTHER" id="PTHR47691:SF3">
    <property type="entry name" value="HTH-TYPE TRANSCRIPTIONAL REGULATOR RV0890C-RELATED"/>
    <property type="match status" value="1"/>
</dbReference>
<sequence>MTAAADVSGGPPPAIATPDRRLRVFVSSTLEELAAERRAVRDAVVRLRLSPVMFELGARPHPPRDLYRAYLAQSEVFVGVYGDRYGWVGPGMTVSGIEDELELSAGMPRLLYVRTPAPARDPRLARLLQRVQAEGGVSTTPYRDPERLGEQVADDLAVLLSERFSRAAPAPPGLAAGWLPTPPTPMVDRTAELATVTALLGDPAVRLVVLTGPGGIGKTRLALAAAAAVEPLRDGTWFVDLAGVRDPADVPGAVAEAVGVSAEGSRPLLDLVADRLAGRRALLVVDNLEQVASAAPGLATLLAHCPRTQLLATSRTVLRLRGEHDVPIEPLGTPGPRDAGLAAVTAVPAVELFVARAQQADPAFRLTDATAGPVAELVRRLDGLPLAVELAAARVRTLPPRSLLARLDRALDRALDLALDLGDPDVDVPDRQRTLRATIAWSHDLLDERGRALLARLSVCADGCTLDTAEAVGASRDEDGAGDLDVLETLSDLVGHSLVTPTDTGDGEPRFRMLELVRTYAAERLRERGEEEATRTRWARHLAGLGAEAGAGLSGPAARLWRTRLDAETADLRAALRWAVATDRAELAVRLTAPLVRWWWARGLLPAMAELAEATAALPSAATLPPDLAGRLAWARAALRIALGSPGTAAGLVDGLVDGARSRGDAWLAGHGLSALAMTLPPADARVGPMLDEALEELRRSGDGWSVAFSGMLRAGVALAGGDLAAAERVAGEARGLAAAAADDQLAALLSDTLAQAALMAGDLPRARARLDEAVALHRRTRDLEGAAACLEVLAALTLALGRQEAAARLAGAAEAARAGLGVARWSPHQALADRLRAALRAALGDDAEARERAAGAALGPWAALDAALEEERDGEPAPG</sequence>
<dbReference type="PANTHER" id="PTHR47691">
    <property type="entry name" value="REGULATOR-RELATED"/>
    <property type="match status" value="1"/>
</dbReference>
<accession>A0A1I5C574</accession>
<feature type="domain" description="DUF4062" evidence="1">
    <location>
        <begin position="23"/>
        <end position="102"/>
    </location>
</feature>
<evidence type="ECO:0000259" key="1">
    <source>
        <dbReference type="Pfam" id="PF13271"/>
    </source>
</evidence>
<dbReference type="PRINTS" id="PR00364">
    <property type="entry name" value="DISEASERSIST"/>
</dbReference>
<feature type="domain" description="ORC1/DEAH AAA+ ATPase" evidence="2">
    <location>
        <begin position="207"/>
        <end position="301"/>
    </location>
</feature>
<dbReference type="Gene3D" id="3.40.50.300">
    <property type="entry name" value="P-loop containing nucleotide triphosphate hydrolases"/>
    <property type="match status" value="1"/>
</dbReference>
<proteinExistence type="predicted"/>
<gene>
    <name evidence="4" type="ORF">SAMN05660359_00099</name>
</gene>
<dbReference type="InterPro" id="IPR058852">
    <property type="entry name" value="HTH_77"/>
</dbReference>
<evidence type="ECO:0000313" key="5">
    <source>
        <dbReference type="Proteomes" id="UP000183642"/>
    </source>
</evidence>
<feature type="domain" description="Winged helix-turn-helix" evidence="3">
    <location>
        <begin position="446"/>
        <end position="526"/>
    </location>
</feature>
<dbReference type="InterPro" id="IPR049945">
    <property type="entry name" value="AAA_22"/>
</dbReference>
<dbReference type="Pfam" id="PF13271">
    <property type="entry name" value="DUF4062"/>
    <property type="match status" value="1"/>
</dbReference>
<evidence type="ECO:0000259" key="2">
    <source>
        <dbReference type="Pfam" id="PF13401"/>
    </source>
</evidence>
<dbReference type="Proteomes" id="UP000183642">
    <property type="component" value="Unassembled WGS sequence"/>
</dbReference>
<reference evidence="5" key="1">
    <citation type="submission" date="2016-10" db="EMBL/GenBank/DDBJ databases">
        <authorList>
            <person name="Varghese N."/>
            <person name="Submissions S."/>
        </authorList>
    </citation>
    <scope>NUCLEOTIDE SEQUENCE [LARGE SCALE GENOMIC DNA]</scope>
    <source>
        <strain evidence="5">DSM 43161</strain>
    </source>
</reference>
<evidence type="ECO:0000259" key="3">
    <source>
        <dbReference type="Pfam" id="PF25872"/>
    </source>
</evidence>
<dbReference type="InterPro" id="IPR025139">
    <property type="entry name" value="DUF4062"/>
</dbReference>
<dbReference type="InterPro" id="IPR011990">
    <property type="entry name" value="TPR-like_helical_dom_sf"/>
</dbReference>
<keyword evidence="5" id="KW-1185">Reference proteome</keyword>
<dbReference type="SUPFAM" id="SSF52540">
    <property type="entry name" value="P-loop containing nucleoside triphosphate hydrolases"/>
    <property type="match status" value="1"/>
</dbReference>